<organism evidence="6 7">
    <name type="scientific">Paramagnetospirillum kuznetsovii</name>
    <dbReference type="NCBI Taxonomy" id="2053833"/>
    <lineage>
        <taxon>Bacteria</taxon>
        <taxon>Pseudomonadati</taxon>
        <taxon>Pseudomonadota</taxon>
        <taxon>Alphaproteobacteria</taxon>
        <taxon>Rhodospirillales</taxon>
        <taxon>Magnetospirillaceae</taxon>
        <taxon>Paramagnetospirillum</taxon>
    </lineage>
</organism>
<dbReference type="GO" id="GO:0015074">
    <property type="term" value="P:DNA integration"/>
    <property type="evidence" value="ECO:0007669"/>
    <property type="project" value="UniProtKB-KW"/>
</dbReference>
<evidence type="ECO:0000256" key="3">
    <source>
        <dbReference type="ARBA" id="ARBA00023125"/>
    </source>
</evidence>
<protein>
    <submittedName>
        <fullName evidence="6">Integrase</fullName>
    </submittedName>
</protein>
<name>A0A364NVM3_9PROT</name>
<dbReference type="AlphaFoldDB" id="A0A364NVM3"/>
<dbReference type="InterPro" id="IPR002104">
    <property type="entry name" value="Integrase_catalytic"/>
</dbReference>
<dbReference type="InterPro" id="IPR011010">
    <property type="entry name" value="DNA_brk_join_enz"/>
</dbReference>
<reference evidence="6 7" key="1">
    <citation type="submission" date="2017-11" db="EMBL/GenBank/DDBJ databases">
        <title>Draft genome sequence of magnetotactic bacterium Magnetospirillum kuznetsovii LBB-42.</title>
        <authorList>
            <person name="Grouzdev D.S."/>
            <person name="Rysina M.S."/>
            <person name="Baslerov R.V."/>
            <person name="Koziaeva V."/>
        </authorList>
    </citation>
    <scope>NUCLEOTIDE SEQUENCE [LARGE SCALE GENOMIC DNA]</scope>
    <source>
        <strain evidence="6 7">LBB-42</strain>
    </source>
</reference>
<dbReference type="InterPro" id="IPR013762">
    <property type="entry name" value="Integrase-like_cat_sf"/>
</dbReference>
<accession>A0A364NVM3</accession>
<dbReference type="OrthoDB" id="7873969at2"/>
<proteinExistence type="inferred from homology"/>
<evidence type="ECO:0000313" key="6">
    <source>
        <dbReference type="EMBL" id="RAU21103.1"/>
    </source>
</evidence>
<evidence type="ECO:0000256" key="4">
    <source>
        <dbReference type="ARBA" id="ARBA00023172"/>
    </source>
</evidence>
<dbReference type="Gene3D" id="1.10.150.130">
    <property type="match status" value="1"/>
</dbReference>
<evidence type="ECO:0000256" key="1">
    <source>
        <dbReference type="ARBA" id="ARBA00008857"/>
    </source>
</evidence>
<evidence type="ECO:0000313" key="7">
    <source>
        <dbReference type="Proteomes" id="UP000251075"/>
    </source>
</evidence>
<dbReference type="GO" id="GO:0006310">
    <property type="term" value="P:DNA recombination"/>
    <property type="evidence" value="ECO:0007669"/>
    <property type="project" value="UniProtKB-KW"/>
</dbReference>
<keyword evidence="2" id="KW-0229">DNA integration</keyword>
<dbReference type="EMBL" id="PGTO01000013">
    <property type="protein sequence ID" value="RAU21103.1"/>
    <property type="molecule type" value="Genomic_DNA"/>
</dbReference>
<dbReference type="InterPro" id="IPR010998">
    <property type="entry name" value="Integrase_recombinase_N"/>
</dbReference>
<dbReference type="RefSeq" id="WP_112146212.1">
    <property type="nucleotide sequence ID" value="NZ_PGTO01000013.1"/>
</dbReference>
<dbReference type="GO" id="GO:0003677">
    <property type="term" value="F:DNA binding"/>
    <property type="evidence" value="ECO:0007669"/>
    <property type="project" value="UniProtKB-KW"/>
</dbReference>
<comment type="similarity">
    <text evidence="1">Belongs to the 'phage' integrase family.</text>
</comment>
<keyword evidence="4" id="KW-0233">DNA recombination</keyword>
<dbReference type="Pfam" id="PF00589">
    <property type="entry name" value="Phage_integrase"/>
    <property type="match status" value="1"/>
</dbReference>
<dbReference type="SUPFAM" id="SSF56349">
    <property type="entry name" value="DNA breaking-rejoining enzymes"/>
    <property type="match status" value="1"/>
</dbReference>
<evidence type="ECO:0000259" key="5">
    <source>
        <dbReference type="PROSITE" id="PS51898"/>
    </source>
</evidence>
<dbReference type="Gene3D" id="1.10.443.10">
    <property type="entry name" value="Intergrase catalytic core"/>
    <property type="match status" value="1"/>
</dbReference>
<feature type="domain" description="Tyr recombinase" evidence="5">
    <location>
        <begin position="116"/>
        <end position="291"/>
    </location>
</feature>
<dbReference type="InterPro" id="IPR050808">
    <property type="entry name" value="Phage_Integrase"/>
</dbReference>
<gene>
    <name evidence="6" type="ORF">CU669_15225</name>
</gene>
<comment type="caution">
    <text evidence="6">The sequence shown here is derived from an EMBL/GenBank/DDBJ whole genome shotgun (WGS) entry which is preliminary data.</text>
</comment>
<dbReference type="PANTHER" id="PTHR30629:SF2">
    <property type="entry name" value="PROPHAGE INTEGRASE INTS-RELATED"/>
    <property type="match status" value="1"/>
</dbReference>
<keyword evidence="7" id="KW-1185">Reference proteome</keyword>
<keyword evidence="3" id="KW-0238">DNA-binding</keyword>
<evidence type="ECO:0000256" key="2">
    <source>
        <dbReference type="ARBA" id="ARBA00022908"/>
    </source>
</evidence>
<dbReference type="PANTHER" id="PTHR30629">
    <property type="entry name" value="PROPHAGE INTEGRASE"/>
    <property type="match status" value="1"/>
</dbReference>
<dbReference type="PROSITE" id="PS51898">
    <property type="entry name" value="TYR_RECOMBINASE"/>
    <property type="match status" value="1"/>
</dbReference>
<dbReference type="Proteomes" id="UP000251075">
    <property type="component" value="Unassembled WGS sequence"/>
</dbReference>
<sequence length="307" mass="35027">MTKIVKKRLADGTIKEYRYGDDTGVRTVGAVIREYQRSTAFQRASQSTKRQRIRYMYNIMKAYQDSDITKIKRRHALMSMDTFADRPGAANAILQCWRVLMNFAVDREYIEFNPITRIKPMELSEHRRWTDAEIAFAMKTLPEAMSRAIVLALWTGQREGDCIAMRWSDYDGTGIKIVQQKTGEKLYIPCPAALKAELDAWPKVALTILTNASGRPFNVKSFQSYFSRLMHDHVELTGCVFHGLRKTAAAKLAEAGCSSHEIMSITGHRTLAMVEHYAREADQKTRANSAILKLETSFQKASRNLMK</sequence>